<evidence type="ECO:0000313" key="1">
    <source>
        <dbReference type="EMBL" id="CDN48896.1"/>
    </source>
</evidence>
<dbReference type="HOGENOM" id="CLU_074099_0_0_5"/>
<gene>
    <name evidence="1" type="ORF">RG540_CH27300</name>
</gene>
<dbReference type="InterPro" id="IPR009389">
    <property type="entry name" value="DUF1045"/>
</dbReference>
<dbReference type="GeneID" id="24257541"/>
<dbReference type="PATRIC" id="fig|1028800.3.peg.2760"/>
<proteinExistence type="predicted"/>
<dbReference type="PIRSF" id="PIRSF033328">
    <property type="entry name" value="Phest_Mll4975"/>
    <property type="match status" value="1"/>
</dbReference>
<dbReference type="AlphaFoldDB" id="A0A068ST30"/>
<organism evidence="1 2">
    <name type="scientific">Neorhizobium galegae bv. orientalis str. HAMBI 540</name>
    <dbReference type="NCBI Taxonomy" id="1028800"/>
    <lineage>
        <taxon>Bacteria</taxon>
        <taxon>Pseudomonadati</taxon>
        <taxon>Pseudomonadota</taxon>
        <taxon>Alphaproteobacteria</taxon>
        <taxon>Hyphomicrobiales</taxon>
        <taxon>Rhizobiaceae</taxon>
        <taxon>Rhizobium/Agrobacterium group</taxon>
        <taxon>Neorhizobium</taxon>
    </lineage>
</organism>
<evidence type="ECO:0000313" key="2">
    <source>
        <dbReference type="Proteomes" id="UP000028181"/>
    </source>
</evidence>
<keyword evidence="2" id="KW-1185">Reference proteome</keyword>
<dbReference type="OrthoDB" id="4954742at2"/>
<protein>
    <submittedName>
        <fullName evidence="1">Phosphonate metabolism protein</fullName>
    </submittedName>
</protein>
<dbReference type="EMBL" id="HG938353">
    <property type="protein sequence ID" value="CDN48896.1"/>
    <property type="molecule type" value="Genomic_DNA"/>
</dbReference>
<dbReference type="Proteomes" id="UP000028181">
    <property type="component" value="Chromosome I"/>
</dbReference>
<sequence length="235" mass="26438">MRYAIHFTPPAHDPLTVAAAQWLGRNAFSGEATEPPAIRGIGIHDIAFNTALPRRYGFHATLKAPFRLAPDVTEPMLLRHLMRFAGTHSPFELPKLEVVRLGNFFGLAPVVPCDTVRFLAASVVQEFDNFRTPLSEAELERSDSGDLSAPQFANLHRWGHPYVMDEFRFHMTLTGPLSLVEMPRFDLALRDYFEPYLKRPVEIANLALFIEEEPGAPFLVHSLHPMGRVAARKIA</sequence>
<name>A0A068ST30_NEOGA</name>
<accession>A0A068ST30</accession>
<dbReference type="eggNOG" id="COG3709">
    <property type="taxonomic scope" value="Bacteria"/>
</dbReference>
<reference evidence="2" key="1">
    <citation type="journal article" date="2014" name="BMC Genomics">
        <title>Genome sequencing of two Neorhizobium galegae strains reveals a noeT gene responsible for the unusual acetylation of the nodulation factors.</title>
        <authorList>
            <person name="Osterman J."/>
            <person name="Marsh J."/>
            <person name="Laine P.K."/>
            <person name="Zeng Z."/>
            <person name="Alatalo E."/>
            <person name="Sullivan J.T."/>
            <person name="Young J.P."/>
            <person name="Thomas-Oates J."/>
            <person name="Paulin L."/>
            <person name="Lindstrom K."/>
        </authorList>
    </citation>
    <scope>NUCLEOTIDE SEQUENCE [LARGE SCALE GENOMIC DNA]</scope>
    <source>
        <strain evidence="2">HAMBI 540</strain>
    </source>
</reference>
<dbReference type="RefSeq" id="WP_038588750.1">
    <property type="nucleotide sequence ID" value="NZ_HG938353.1"/>
</dbReference>
<dbReference type="KEGG" id="ngg:RG540_CH27300"/>
<dbReference type="Pfam" id="PF06299">
    <property type="entry name" value="DUF1045"/>
    <property type="match status" value="1"/>
</dbReference>